<accession>A0AAE1JF47</accession>
<proteinExistence type="predicted"/>
<dbReference type="EMBL" id="JAWXYG010000006">
    <property type="protein sequence ID" value="KAK4269286.1"/>
    <property type="molecule type" value="Genomic_DNA"/>
</dbReference>
<name>A0AAE1JF47_9FABA</name>
<dbReference type="Pfam" id="PF24626">
    <property type="entry name" value="SH3_Tf2-1"/>
    <property type="match status" value="1"/>
</dbReference>
<sequence length="164" mass="18890">MTPFRAVYGRDPPTFLKLTNEPSVIEEVNEQLRSSRNAIIATLKENLLNAQEEMRRQANKHCRDIQFGVGDQVYVKIRPYRLCTLAKRINEKLSPRFYKPFMIVERVGTVAYRLELPPTAQVHQVFHISVLKKSVQFGLMTPTIPPTLSDQLEPQVQAREGLQD</sequence>
<organism evidence="2 3">
    <name type="scientific">Acacia crassicarpa</name>
    <name type="common">northern wattle</name>
    <dbReference type="NCBI Taxonomy" id="499986"/>
    <lineage>
        <taxon>Eukaryota</taxon>
        <taxon>Viridiplantae</taxon>
        <taxon>Streptophyta</taxon>
        <taxon>Embryophyta</taxon>
        <taxon>Tracheophyta</taxon>
        <taxon>Spermatophyta</taxon>
        <taxon>Magnoliopsida</taxon>
        <taxon>eudicotyledons</taxon>
        <taxon>Gunneridae</taxon>
        <taxon>Pentapetalae</taxon>
        <taxon>rosids</taxon>
        <taxon>fabids</taxon>
        <taxon>Fabales</taxon>
        <taxon>Fabaceae</taxon>
        <taxon>Caesalpinioideae</taxon>
        <taxon>mimosoid clade</taxon>
        <taxon>Acacieae</taxon>
        <taxon>Acacia</taxon>
    </lineage>
</organism>
<keyword evidence="3" id="KW-1185">Reference proteome</keyword>
<comment type="caution">
    <text evidence="2">The sequence shown here is derived from an EMBL/GenBank/DDBJ whole genome shotgun (WGS) entry which is preliminary data.</text>
</comment>
<evidence type="ECO:0000259" key="1">
    <source>
        <dbReference type="Pfam" id="PF24626"/>
    </source>
</evidence>
<evidence type="ECO:0000313" key="2">
    <source>
        <dbReference type="EMBL" id="KAK4269286.1"/>
    </source>
</evidence>
<dbReference type="AlphaFoldDB" id="A0AAE1JF47"/>
<dbReference type="Proteomes" id="UP001293593">
    <property type="component" value="Unassembled WGS sequence"/>
</dbReference>
<evidence type="ECO:0000313" key="3">
    <source>
        <dbReference type="Proteomes" id="UP001293593"/>
    </source>
</evidence>
<dbReference type="PANTHER" id="PTHR46148">
    <property type="entry name" value="CHROMO DOMAIN-CONTAINING PROTEIN"/>
    <property type="match status" value="1"/>
</dbReference>
<protein>
    <recommendedName>
        <fullName evidence="1">Tf2-1-like SH3-like domain-containing protein</fullName>
    </recommendedName>
</protein>
<dbReference type="PANTHER" id="PTHR46148:SF54">
    <property type="entry name" value="RETROTRANSPOSON-LIKE PROTEIN"/>
    <property type="match status" value="1"/>
</dbReference>
<reference evidence="2" key="1">
    <citation type="submission" date="2023-10" db="EMBL/GenBank/DDBJ databases">
        <title>Chromosome-level genome of the transformable northern wattle, Acacia crassicarpa.</title>
        <authorList>
            <person name="Massaro I."/>
            <person name="Sinha N.R."/>
            <person name="Poethig S."/>
            <person name="Leichty A.R."/>
        </authorList>
    </citation>
    <scope>NUCLEOTIDE SEQUENCE</scope>
    <source>
        <strain evidence="2">Acra3RX</strain>
        <tissue evidence="2">Leaf</tissue>
    </source>
</reference>
<dbReference type="InterPro" id="IPR056924">
    <property type="entry name" value="SH3_Tf2-1"/>
</dbReference>
<gene>
    <name evidence="2" type="ORF">QN277_022466</name>
</gene>
<feature type="domain" description="Tf2-1-like SH3-like" evidence="1">
    <location>
        <begin position="70"/>
        <end position="134"/>
    </location>
</feature>